<feature type="region of interest" description="Disordered" evidence="4">
    <location>
        <begin position="249"/>
        <end position="293"/>
    </location>
</feature>
<feature type="compositionally biased region" description="Basic and acidic residues" evidence="4">
    <location>
        <begin position="594"/>
        <end position="626"/>
    </location>
</feature>
<dbReference type="PANTHER" id="PTHR21712">
    <property type="entry name" value="PRE-RRNA-PROCESSING PROTEIN FHL1"/>
    <property type="match status" value="1"/>
</dbReference>
<dbReference type="GO" id="GO:0060962">
    <property type="term" value="P:regulation of ribosomal protein gene transcription by RNA polymerase II"/>
    <property type="evidence" value="ECO:0007669"/>
    <property type="project" value="InterPro"/>
</dbReference>
<feature type="compositionally biased region" description="Pro residues" evidence="4">
    <location>
        <begin position="1188"/>
        <end position="1206"/>
    </location>
</feature>
<feature type="region of interest" description="Disordered" evidence="4">
    <location>
        <begin position="755"/>
        <end position="902"/>
    </location>
</feature>
<feature type="compositionally biased region" description="Basic and acidic residues" evidence="4">
    <location>
        <begin position="440"/>
        <end position="453"/>
    </location>
</feature>
<accession>A0AA39WEZ9</accession>
<dbReference type="InterPro" id="IPR036390">
    <property type="entry name" value="WH_DNA-bd_sf"/>
</dbReference>
<dbReference type="InterPro" id="IPR000253">
    <property type="entry name" value="FHA_dom"/>
</dbReference>
<evidence type="ECO:0000256" key="1">
    <source>
        <dbReference type="ARBA" id="ARBA00023125"/>
    </source>
</evidence>
<dbReference type="SUPFAM" id="SSF46785">
    <property type="entry name" value="Winged helix' DNA-binding domain"/>
    <property type="match status" value="1"/>
</dbReference>
<dbReference type="GO" id="GO:0005634">
    <property type="term" value="C:nucleus"/>
    <property type="evidence" value="ECO:0007669"/>
    <property type="project" value="UniProtKB-SubCell"/>
</dbReference>
<dbReference type="Gene3D" id="1.10.10.10">
    <property type="entry name" value="Winged helix-like DNA-binding domain superfamily/Winged helix DNA-binding domain"/>
    <property type="match status" value="1"/>
</dbReference>
<organism evidence="6 7">
    <name type="scientific">Immersiella caudata</name>
    <dbReference type="NCBI Taxonomy" id="314043"/>
    <lineage>
        <taxon>Eukaryota</taxon>
        <taxon>Fungi</taxon>
        <taxon>Dikarya</taxon>
        <taxon>Ascomycota</taxon>
        <taxon>Pezizomycotina</taxon>
        <taxon>Sordariomycetes</taxon>
        <taxon>Sordariomycetidae</taxon>
        <taxon>Sordariales</taxon>
        <taxon>Lasiosphaeriaceae</taxon>
        <taxon>Immersiella</taxon>
    </lineage>
</organism>
<evidence type="ECO:0000256" key="4">
    <source>
        <dbReference type="SAM" id="MobiDB-lite"/>
    </source>
</evidence>
<feature type="compositionally biased region" description="Low complexity" evidence="4">
    <location>
        <begin position="826"/>
        <end position="838"/>
    </location>
</feature>
<feature type="compositionally biased region" description="Pro residues" evidence="4">
    <location>
        <begin position="1070"/>
        <end position="1087"/>
    </location>
</feature>
<dbReference type="SMART" id="SM00339">
    <property type="entry name" value="FH"/>
    <property type="match status" value="1"/>
</dbReference>
<sequence>MNSSLQDGVGAPSPAPPAYSPLTDPADPGNREPPSRELSVNATSENNNGNHNRDPSPAQLPPSVNAPVPPPVDMDIDVDLPPLPPVTVPATAFSSAIDAMNAFASQETHDLYQQQSNNLIMALARLSAHRNQPTAMPPSTVRPANISFSHAMMENGSQGPHAQNNGTRYPQADAPLESFARIEFADSVFQMTTYAVIIGRDQRALHQARKDERRAEEYQRLCDERLQQGLPAPTPPAYDRKFSKSYVSEEGGMLGPESDGDDDPRPTKRRKMSGTGGSASGESQIQQEAAAAQQALEDEKNLIINRQYVSHSPGAAAVNLSALRPSPYHVPFIGIHSPGPQISTRTKAISREHLKIQFDPDRGVFEAIPLHKNGFFCEDVHYKEDPVVLKSGDRLQIKDVDFIFNINGVPHGMTGAEEYLDDEAASVARRYSEGGKEMSFEFESNHDQEKPSTSDEEAQVPVAREETPSEASERAEEELPQQLVDTGVIETIEGDLEEERKVIKPETDLALLSELLPMPPKKRGPGRPPKNGIMSKREERLRKKALQELEKQNRPQPPPGEPPVKRKVGRPRKHPAPEDAPDRPEKRKYKPRKKNGEEGESDPERAIKEKRREKPKTPPLELRREDYTDEQLQKPNKNYGVLIDEVLTAAPDGLTLKQIYKRIQMKYPFYYFTVDTKGWESSVRHNLIGNDAFKKNDETHLWSRVPGIDIDAGKKRKATSPDHAAALQTFGQQYQPQNPAHAGAFRSEHASPANYHVGAAGQRPNYQASYSPGVVGHQQQHMTAPHSVAQGQQPQRQPYPAAGQTVAPPQAAGYQDHSASRPPQSVTPGSSYSSPYVSKMSAATPQPGGNTPGMHRQYAQPPNGPSAANGLPQTNRLPAQTPTRPGPAGGRQQPSAPVANSLPLKPAVSPELLKYVNNFKKTVTGQLEKRCATPEDVAISAVHRGLGLTTQSMVPESEALEKIVLGVFESGRKNLGENQALQPNLLQALISFKTSMIKALEPSLGPLKSERLILSAIDRVLGFAESTNMKGTEAEMSEYLKAENVLIPAIQKMVTEHQVKLAAIAAAAATPPPKPTVYSPAPAPKPTLAPTTPVANQHVPQPANQHVGQHLSQHVNHVAPQPASQVMPQPAPQVGNQHPNQYANQAIPQPTAEATHQPVPQATPGAQPLPVPAAPIPAPVTASTAAPAPLPTPAVAPQQSPTPAPSATPAVASGTASSTTAATALIPAPALIPSPVSNAVPATTPATVPETAPTTGSAGATMAASSTVPGAPAVSGASTADDQTTPATPGAVTPPATS</sequence>
<dbReference type="SUPFAM" id="SSF49879">
    <property type="entry name" value="SMAD/FHA domain"/>
    <property type="match status" value="1"/>
</dbReference>
<feature type="compositionally biased region" description="Basic residues" evidence="4">
    <location>
        <begin position="565"/>
        <end position="574"/>
    </location>
</feature>
<feature type="compositionally biased region" description="Pro residues" evidence="4">
    <location>
        <begin position="1167"/>
        <end position="1178"/>
    </location>
</feature>
<name>A0AA39WEZ9_9PEZI</name>
<dbReference type="GO" id="GO:0003700">
    <property type="term" value="F:DNA-binding transcription factor activity"/>
    <property type="evidence" value="ECO:0007669"/>
    <property type="project" value="InterPro"/>
</dbReference>
<proteinExistence type="predicted"/>
<comment type="subcellular location">
    <subcellularLocation>
        <location evidence="3">Nucleus</location>
    </subcellularLocation>
</comment>
<dbReference type="Proteomes" id="UP001175000">
    <property type="component" value="Unassembled WGS sequence"/>
</dbReference>
<gene>
    <name evidence="6" type="ORF">B0T14DRAFT_570124</name>
</gene>
<feature type="compositionally biased region" description="Polar residues" evidence="4">
    <location>
        <begin position="38"/>
        <end position="50"/>
    </location>
</feature>
<feature type="DNA-binding region" description="Fork-head" evidence="3">
    <location>
        <begin position="634"/>
        <end position="707"/>
    </location>
</feature>
<protein>
    <recommendedName>
        <fullName evidence="5">Fork-head domain-containing protein</fullName>
    </recommendedName>
</protein>
<dbReference type="EMBL" id="JAULSU010000006">
    <property type="protein sequence ID" value="KAK0614157.1"/>
    <property type="molecule type" value="Genomic_DNA"/>
</dbReference>
<evidence type="ECO:0000256" key="3">
    <source>
        <dbReference type="PROSITE-ProRule" id="PRU00089"/>
    </source>
</evidence>
<feature type="compositionally biased region" description="Basic and acidic residues" evidence="4">
    <location>
        <begin position="575"/>
        <end position="585"/>
    </location>
</feature>
<dbReference type="InterPro" id="IPR045178">
    <property type="entry name" value="Fhl1/FHA1"/>
</dbReference>
<evidence type="ECO:0000313" key="7">
    <source>
        <dbReference type="Proteomes" id="UP001175000"/>
    </source>
</evidence>
<dbReference type="GO" id="GO:0043565">
    <property type="term" value="F:sequence-specific DNA binding"/>
    <property type="evidence" value="ECO:0007669"/>
    <property type="project" value="InterPro"/>
</dbReference>
<feature type="compositionally biased region" description="Low complexity" evidence="4">
    <location>
        <begin position="1284"/>
        <end position="1298"/>
    </location>
</feature>
<dbReference type="PROSITE" id="PS50039">
    <property type="entry name" value="FORK_HEAD_3"/>
    <property type="match status" value="1"/>
</dbReference>
<keyword evidence="2 3" id="KW-0539">Nucleus</keyword>
<feature type="region of interest" description="Disordered" evidence="4">
    <location>
        <begin position="1120"/>
        <end position="1215"/>
    </location>
</feature>
<evidence type="ECO:0000313" key="6">
    <source>
        <dbReference type="EMBL" id="KAK0614157.1"/>
    </source>
</evidence>
<feature type="region of interest" description="Disordered" evidence="4">
    <location>
        <begin position="513"/>
        <end position="626"/>
    </location>
</feature>
<feature type="compositionally biased region" description="Low complexity" evidence="4">
    <location>
        <begin position="1241"/>
        <end position="1267"/>
    </location>
</feature>
<feature type="compositionally biased region" description="Polar residues" evidence="4">
    <location>
        <begin position="871"/>
        <end position="883"/>
    </location>
</feature>
<dbReference type="InterPro" id="IPR036388">
    <property type="entry name" value="WH-like_DNA-bd_sf"/>
</dbReference>
<comment type="caution">
    <text evidence="6">The sequence shown here is derived from an EMBL/GenBank/DDBJ whole genome shotgun (WGS) entry which is preliminary data.</text>
</comment>
<dbReference type="PRINTS" id="PR00053">
    <property type="entry name" value="FORKHEAD"/>
</dbReference>
<dbReference type="Pfam" id="PF00250">
    <property type="entry name" value="Forkhead"/>
    <property type="match status" value="1"/>
</dbReference>
<feature type="compositionally biased region" description="Basic and acidic residues" evidence="4">
    <location>
        <begin position="535"/>
        <end position="553"/>
    </location>
</feature>
<dbReference type="InterPro" id="IPR008984">
    <property type="entry name" value="SMAD_FHA_dom_sf"/>
</dbReference>
<feature type="compositionally biased region" description="Polar residues" evidence="4">
    <location>
        <begin position="1134"/>
        <end position="1160"/>
    </location>
</feature>
<evidence type="ECO:0000259" key="5">
    <source>
        <dbReference type="PROSITE" id="PS50039"/>
    </source>
</evidence>
<keyword evidence="1 3" id="KW-0238">DNA-binding</keyword>
<feature type="domain" description="Fork-head" evidence="5">
    <location>
        <begin position="634"/>
        <end position="707"/>
    </location>
</feature>
<feature type="region of interest" description="Disordered" evidence="4">
    <location>
        <begin position="1241"/>
        <end position="1298"/>
    </location>
</feature>
<feature type="compositionally biased region" description="Basic and acidic residues" evidence="4">
    <location>
        <begin position="463"/>
        <end position="474"/>
    </location>
</feature>
<evidence type="ECO:0000256" key="2">
    <source>
        <dbReference type="ARBA" id="ARBA00023242"/>
    </source>
</evidence>
<feature type="region of interest" description="Disordered" evidence="4">
    <location>
        <begin position="440"/>
        <end position="487"/>
    </location>
</feature>
<dbReference type="PANTHER" id="PTHR21712:SF29">
    <property type="entry name" value="PRE-RRNA-PROCESSING PROTEIN FHL1"/>
    <property type="match status" value="1"/>
</dbReference>
<dbReference type="Gene3D" id="2.60.200.20">
    <property type="match status" value="1"/>
</dbReference>
<reference evidence="6" key="1">
    <citation type="submission" date="2023-06" db="EMBL/GenBank/DDBJ databases">
        <title>Genome-scale phylogeny and comparative genomics of the fungal order Sordariales.</title>
        <authorList>
            <consortium name="Lawrence Berkeley National Laboratory"/>
            <person name="Hensen N."/>
            <person name="Bonometti L."/>
            <person name="Westerberg I."/>
            <person name="Brannstrom I.O."/>
            <person name="Guillou S."/>
            <person name="Cros-Aarteil S."/>
            <person name="Calhoun S."/>
            <person name="Haridas S."/>
            <person name="Kuo A."/>
            <person name="Mondo S."/>
            <person name="Pangilinan J."/>
            <person name="Riley R."/>
            <person name="Labutti K."/>
            <person name="Andreopoulos B."/>
            <person name="Lipzen A."/>
            <person name="Chen C."/>
            <person name="Yanf M."/>
            <person name="Daum C."/>
            <person name="Ng V."/>
            <person name="Clum A."/>
            <person name="Steindorff A."/>
            <person name="Ohm R."/>
            <person name="Martin F."/>
            <person name="Silar P."/>
            <person name="Natvig D."/>
            <person name="Lalanne C."/>
            <person name="Gautier V."/>
            <person name="Ament-Velasquez S.L."/>
            <person name="Kruys A."/>
            <person name="Hutchinson M.I."/>
            <person name="Powell A.J."/>
            <person name="Barry K."/>
            <person name="Miller A.N."/>
            <person name="Grigoriev I.V."/>
            <person name="Debuchy R."/>
            <person name="Gladieux P."/>
            <person name="Thoren M.H."/>
            <person name="Johannesson H."/>
        </authorList>
    </citation>
    <scope>NUCLEOTIDE SEQUENCE</scope>
    <source>
        <strain evidence="6">CBS 606.72</strain>
    </source>
</reference>
<feature type="compositionally biased region" description="Low complexity" evidence="4">
    <location>
        <begin position="280"/>
        <end position="293"/>
    </location>
</feature>
<dbReference type="InterPro" id="IPR001766">
    <property type="entry name" value="Fork_head_dom"/>
</dbReference>
<dbReference type="Pfam" id="PF00498">
    <property type="entry name" value="FHA"/>
    <property type="match status" value="1"/>
</dbReference>
<feature type="region of interest" description="Disordered" evidence="4">
    <location>
        <begin position="1"/>
        <end position="74"/>
    </location>
</feature>
<keyword evidence="7" id="KW-1185">Reference proteome</keyword>
<feature type="region of interest" description="Disordered" evidence="4">
    <location>
        <begin position="1070"/>
        <end position="1096"/>
    </location>
</feature>